<dbReference type="RefSeq" id="WP_118202101.1">
    <property type="nucleotide sequence ID" value="NZ_QRHP01000001.1"/>
</dbReference>
<dbReference type="InterPro" id="IPR045028">
    <property type="entry name" value="DinG/Rad3-like"/>
</dbReference>
<dbReference type="GO" id="GO:0003678">
    <property type="term" value="F:DNA helicase activity"/>
    <property type="evidence" value="ECO:0007669"/>
    <property type="project" value="TreeGrafter"/>
</dbReference>
<dbReference type="SUPFAM" id="SSF52540">
    <property type="entry name" value="P-loop containing nucleoside triphosphate hydrolases"/>
    <property type="match status" value="1"/>
</dbReference>
<evidence type="ECO:0000256" key="1">
    <source>
        <dbReference type="ARBA" id="ARBA00022741"/>
    </source>
</evidence>
<sequence length="669" mass="77008">MAKSAEELLIYLFDEILPKHGMNLRVKQKELSLEMLRALQENKLALCEAEVGTGKTHAYILALTVHNIYSNRKAPAVISTSTIALQKALTEEYIPQISGILLEHHVIDKPLSFVVRKGKRHYVCDSRLKIYEISIKNLQREVDANLILELARLGEQEFDRIDLDDAVLTPYVKGRINVFRCNKSCPYSLLCRFMNFKKKCMTDNFDFQITNHNYILADLIGQKQGRKPLFPGYGAMVFDESHKLIDAARQMYSTVWDEQDAEFIVGLSEVNRRTTGMDELTVLRSQLAEYNRQIFDRLAGDLAGNHTREGSRIEIVIGSMEKIYIRHMAKALEQLPLSYQENSGQKMRMQGLKKRCQELTDKLTVFLNSGNAICWMEKRENGRLALCAVPMELEQILFRDIWSRPIPVIITSGTMSVRGDFSHFKRMTGLSFAALSRIMETSKPSPFDFQSNGLLYIPERMPFPNIRDDRYIQAVMAEILQIVSATHGHTLILFTSYWLMERVFYGLKEQLSDYPLFLMGRGRLDVISSFRRSGNGVLFASDSAGEGIDLAGDILSSLIVVKLPFPVPDPVMEYQRNLYEDFDLYRRDIIIPEMLIKLRQWFGRGIRREKDTAVFSILDSRASLRGRYRAEILNTLPTMPVTDRLMDVADFIIRKKADSYFMDKEREEE</sequence>
<comment type="similarity">
    <text evidence="4">Belongs to the helicase family. DinG subfamily.</text>
</comment>
<comment type="caution">
    <text evidence="6">The sequence shown here is derived from an EMBL/GenBank/DDBJ whole genome shotgun (WGS) entry which is preliminary data.</text>
</comment>
<dbReference type="GO" id="GO:0006139">
    <property type="term" value="P:nucleobase-containing compound metabolic process"/>
    <property type="evidence" value="ECO:0007669"/>
    <property type="project" value="InterPro"/>
</dbReference>
<dbReference type="SMART" id="SM00491">
    <property type="entry name" value="HELICc2"/>
    <property type="match status" value="1"/>
</dbReference>
<keyword evidence="1" id="KW-0547">Nucleotide-binding</keyword>
<evidence type="ECO:0000256" key="4">
    <source>
        <dbReference type="ARBA" id="ARBA00038058"/>
    </source>
</evidence>
<dbReference type="Proteomes" id="UP000283701">
    <property type="component" value="Unassembled WGS sequence"/>
</dbReference>
<dbReference type="GO" id="GO:0003676">
    <property type="term" value="F:nucleic acid binding"/>
    <property type="evidence" value="ECO:0007669"/>
    <property type="project" value="InterPro"/>
</dbReference>
<dbReference type="PANTHER" id="PTHR11472:SF34">
    <property type="entry name" value="REGULATOR OF TELOMERE ELONGATION HELICASE 1"/>
    <property type="match status" value="1"/>
</dbReference>
<dbReference type="GO" id="GO:0005524">
    <property type="term" value="F:ATP binding"/>
    <property type="evidence" value="ECO:0007669"/>
    <property type="project" value="UniProtKB-KW"/>
</dbReference>
<evidence type="ECO:0000313" key="7">
    <source>
        <dbReference type="Proteomes" id="UP000283701"/>
    </source>
</evidence>
<evidence type="ECO:0000256" key="2">
    <source>
        <dbReference type="ARBA" id="ARBA00022801"/>
    </source>
</evidence>
<name>A0A3R6DEH5_9FIRM</name>
<gene>
    <name evidence="6" type="ORF">DW654_00695</name>
</gene>
<protein>
    <submittedName>
        <fullName evidence="6">ATP-dependent DNA helicase</fullName>
    </submittedName>
</protein>
<dbReference type="Gene3D" id="3.40.50.300">
    <property type="entry name" value="P-loop containing nucleotide triphosphate hydrolases"/>
    <property type="match status" value="2"/>
</dbReference>
<organism evidence="6 7">
    <name type="scientific">Roseburia inulinivorans</name>
    <dbReference type="NCBI Taxonomy" id="360807"/>
    <lineage>
        <taxon>Bacteria</taxon>
        <taxon>Bacillati</taxon>
        <taxon>Bacillota</taxon>
        <taxon>Clostridia</taxon>
        <taxon>Lachnospirales</taxon>
        <taxon>Lachnospiraceae</taxon>
        <taxon>Roseburia</taxon>
    </lineage>
</organism>
<dbReference type="PROSITE" id="PS51193">
    <property type="entry name" value="HELICASE_ATP_BIND_2"/>
    <property type="match status" value="1"/>
</dbReference>
<keyword evidence="3" id="KW-0067">ATP-binding</keyword>
<keyword evidence="6" id="KW-0347">Helicase</keyword>
<evidence type="ECO:0000259" key="5">
    <source>
        <dbReference type="PROSITE" id="PS51193"/>
    </source>
</evidence>
<evidence type="ECO:0000256" key="3">
    <source>
        <dbReference type="ARBA" id="ARBA00022840"/>
    </source>
</evidence>
<accession>A0A3R6DEH5</accession>
<evidence type="ECO:0000313" key="6">
    <source>
        <dbReference type="EMBL" id="RHF87324.1"/>
    </source>
</evidence>
<reference evidence="6 7" key="1">
    <citation type="submission" date="2018-08" db="EMBL/GenBank/DDBJ databases">
        <title>A genome reference for cultivated species of the human gut microbiota.</title>
        <authorList>
            <person name="Zou Y."/>
            <person name="Xue W."/>
            <person name="Luo G."/>
        </authorList>
    </citation>
    <scope>NUCLEOTIDE SEQUENCE [LARGE SCALE GENOMIC DNA]</scope>
    <source>
        <strain evidence="6 7">AM23-23AC</strain>
    </source>
</reference>
<dbReference type="Pfam" id="PF13307">
    <property type="entry name" value="Helicase_C_2"/>
    <property type="match status" value="1"/>
</dbReference>
<dbReference type="InterPro" id="IPR006555">
    <property type="entry name" value="ATP-dep_Helicase_C"/>
</dbReference>
<dbReference type="AlphaFoldDB" id="A0A3R6DEH5"/>
<proteinExistence type="inferred from homology"/>
<dbReference type="InterPro" id="IPR014013">
    <property type="entry name" value="Helic_SF1/SF2_ATP-bd_DinG/Rad3"/>
</dbReference>
<dbReference type="GO" id="GO:0016818">
    <property type="term" value="F:hydrolase activity, acting on acid anhydrides, in phosphorus-containing anhydrides"/>
    <property type="evidence" value="ECO:0007669"/>
    <property type="project" value="InterPro"/>
</dbReference>
<dbReference type="InterPro" id="IPR027417">
    <property type="entry name" value="P-loop_NTPase"/>
</dbReference>
<dbReference type="PANTHER" id="PTHR11472">
    <property type="entry name" value="DNA REPAIR DEAD HELICASE RAD3/XP-D SUBFAMILY MEMBER"/>
    <property type="match status" value="1"/>
</dbReference>
<keyword evidence="2" id="KW-0378">Hydrolase</keyword>
<feature type="domain" description="Helicase ATP-binding" evidence="5">
    <location>
        <begin position="14"/>
        <end position="295"/>
    </location>
</feature>
<dbReference type="EMBL" id="QRHP01000001">
    <property type="protein sequence ID" value="RHF87324.1"/>
    <property type="molecule type" value="Genomic_DNA"/>
</dbReference>